<dbReference type="Pfam" id="PF00665">
    <property type="entry name" value="rve"/>
    <property type="match status" value="1"/>
</dbReference>
<feature type="transmembrane region" description="Helical" evidence="1">
    <location>
        <begin position="215"/>
        <end position="232"/>
    </location>
</feature>
<dbReference type="InterPro" id="IPR001584">
    <property type="entry name" value="Integrase_cat-core"/>
</dbReference>
<dbReference type="Pfam" id="PF25597">
    <property type="entry name" value="SH3_retrovirus"/>
    <property type="match status" value="1"/>
</dbReference>
<gene>
    <name evidence="3" type="primary">POLX_3872</name>
    <name evidence="3" type="ORF">CK203_049595</name>
</gene>
<dbReference type="InterPro" id="IPR036397">
    <property type="entry name" value="RNaseH_sf"/>
</dbReference>
<evidence type="ECO:0000259" key="2">
    <source>
        <dbReference type="PROSITE" id="PS50994"/>
    </source>
</evidence>
<keyword evidence="1" id="KW-0472">Membrane</keyword>
<accession>A0A438FZB6</accession>
<dbReference type="PANTHER" id="PTHR42648:SF28">
    <property type="entry name" value="TRANSPOSON-ENCODED PROTEIN WITH RIBONUCLEASE H-LIKE AND RETROVIRUS ZINC FINGER-LIKE DOMAINS"/>
    <property type="match status" value="1"/>
</dbReference>
<dbReference type="Proteomes" id="UP000288805">
    <property type="component" value="Unassembled WGS sequence"/>
</dbReference>
<comment type="caution">
    <text evidence="3">The sequence shown here is derived from an EMBL/GenBank/DDBJ whole genome shotgun (WGS) entry which is preliminary data.</text>
</comment>
<proteinExistence type="predicted"/>
<keyword evidence="1" id="KW-0812">Transmembrane</keyword>
<dbReference type="GO" id="GO:0015074">
    <property type="term" value="P:DNA integration"/>
    <property type="evidence" value="ECO:0007669"/>
    <property type="project" value="InterPro"/>
</dbReference>
<keyword evidence="1" id="KW-1133">Transmembrane helix</keyword>
<dbReference type="PANTHER" id="PTHR42648">
    <property type="entry name" value="TRANSPOSASE, PUTATIVE-RELATED"/>
    <property type="match status" value="1"/>
</dbReference>
<dbReference type="InterPro" id="IPR029472">
    <property type="entry name" value="Copia-like_N"/>
</dbReference>
<dbReference type="GO" id="GO:0003676">
    <property type="term" value="F:nucleic acid binding"/>
    <property type="evidence" value="ECO:0007669"/>
    <property type="project" value="InterPro"/>
</dbReference>
<dbReference type="AlphaFoldDB" id="A0A438FZB6"/>
<dbReference type="SUPFAM" id="SSF53098">
    <property type="entry name" value="Ribonuclease H-like"/>
    <property type="match status" value="1"/>
</dbReference>
<evidence type="ECO:0000256" key="1">
    <source>
        <dbReference type="SAM" id="Phobius"/>
    </source>
</evidence>
<dbReference type="InterPro" id="IPR039537">
    <property type="entry name" value="Retrotran_Ty1/copia-like"/>
</dbReference>
<dbReference type="PROSITE" id="PS50994">
    <property type="entry name" value="INTEGRASE"/>
    <property type="match status" value="1"/>
</dbReference>
<dbReference type="Pfam" id="PF14244">
    <property type="entry name" value="Retrotran_gag_3"/>
    <property type="match status" value="1"/>
</dbReference>
<evidence type="ECO:0000313" key="3">
    <source>
        <dbReference type="EMBL" id="RVW65300.1"/>
    </source>
</evidence>
<dbReference type="EMBL" id="QGNW01000690">
    <property type="protein sequence ID" value="RVW65300.1"/>
    <property type="molecule type" value="Genomic_DNA"/>
</dbReference>
<dbReference type="InterPro" id="IPR057670">
    <property type="entry name" value="SH3_retrovirus"/>
</dbReference>
<evidence type="ECO:0000313" key="4">
    <source>
        <dbReference type="Proteomes" id="UP000288805"/>
    </source>
</evidence>
<dbReference type="InterPro" id="IPR012337">
    <property type="entry name" value="RNaseH-like_sf"/>
</dbReference>
<dbReference type="Gene3D" id="3.30.420.10">
    <property type="entry name" value="Ribonuclease H-like superfamily/Ribonuclease H"/>
    <property type="match status" value="1"/>
</dbReference>
<sequence length="470" mass="52411">MAVVGTNYSTWAFQFELFLKGKDLWGHIDGTDVEKPSIFDKSQDVGFSPSWAVLDARIMSWLLVQWSLILSPTCGPIAPLNLSTHDSPLAACSVPALLHQITAPRNGATDVNFSLISNGVSSSLPIAAIGDASSKFTDVFLAPQLSTNLISVGQLVDNNCAVNFSGNGCVVQDQVTGKPIAKGPKVGRLFPLFLPIPDFSPLSSIKSFACNNVQILVWIVILYLLSVILATCSHEKFKYYVTFIDDHSRFTWVYFLRSKSEVFRTFTEFLAYVDNQFSTSIKTLRTDSDGEYLSTEFQAFLASKGIIHQRSCPSTPQQNGVAERKNRRLLDVVRTLLLESSVPSMFWVEALKTATHLINRLPSQVLHMESSYFHLFAKQPSYDHLHIFCCVCFVHLPPHERHKLSAQSVRCAFLGYNMCQKGFVCYDPTLHRTRISRNVIFFENQHFFPVSSSTVSSSSTVVLPPLSNNS</sequence>
<organism evidence="3 4">
    <name type="scientific">Vitis vinifera</name>
    <name type="common">Grape</name>
    <dbReference type="NCBI Taxonomy" id="29760"/>
    <lineage>
        <taxon>Eukaryota</taxon>
        <taxon>Viridiplantae</taxon>
        <taxon>Streptophyta</taxon>
        <taxon>Embryophyta</taxon>
        <taxon>Tracheophyta</taxon>
        <taxon>Spermatophyta</taxon>
        <taxon>Magnoliopsida</taxon>
        <taxon>eudicotyledons</taxon>
        <taxon>Gunneridae</taxon>
        <taxon>Pentapetalae</taxon>
        <taxon>rosids</taxon>
        <taxon>Vitales</taxon>
        <taxon>Vitaceae</taxon>
        <taxon>Viteae</taxon>
        <taxon>Vitis</taxon>
    </lineage>
</organism>
<protein>
    <submittedName>
        <fullName evidence="3">Retrovirus-related Pol polyprotein from transposon TNT 1-94</fullName>
    </submittedName>
</protein>
<name>A0A438FZB6_VITVI</name>
<reference evidence="3 4" key="1">
    <citation type="journal article" date="2018" name="PLoS Genet.">
        <title>Population sequencing reveals clonal diversity and ancestral inbreeding in the grapevine cultivar Chardonnay.</title>
        <authorList>
            <person name="Roach M.J."/>
            <person name="Johnson D.L."/>
            <person name="Bohlmann J."/>
            <person name="van Vuuren H.J."/>
            <person name="Jones S.J."/>
            <person name="Pretorius I.S."/>
            <person name="Schmidt S.A."/>
            <person name="Borneman A.R."/>
        </authorList>
    </citation>
    <scope>NUCLEOTIDE SEQUENCE [LARGE SCALE GENOMIC DNA]</scope>
    <source>
        <strain evidence="4">cv. Chardonnay</strain>
        <tissue evidence="3">Leaf</tissue>
    </source>
</reference>
<feature type="domain" description="Integrase catalytic" evidence="2">
    <location>
        <begin position="197"/>
        <end position="380"/>
    </location>
</feature>